<evidence type="ECO:0000313" key="3">
    <source>
        <dbReference type="EMBL" id="CAK9016196.1"/>
    </source>
</evidence>
<keyword evidence="1" id="KW-0175">Coiled coil</keyword>
<accession>A0ABP0JP22</accession>
<proteinExistence type="predicted"/>
<keyword evidence="4" id="KW-1185">Reference proteome</keyword>
<dbReference type="Proteomes" id="UP001642484">
    <property type="component" value="Unassembled WGS sequence"/>
</dbReference>
<dbReference type="EMBL" id="CAXAMN010006014">
    <property type="protein sequence ID" value="CAK9016196.1"/>
    <property type="molecule type" value="Genomic_DNA"/>
</dbReference>
<evidence type="ECO:0000256" key="1">
    <source>
        <dbReference type="SAM" id="Coils"/>
    </source>
</evidence>
<feature type="compositionally biased region" description="Basic and acidic residues" evidence="2">
    <location>
        <begin position="449"/>
        <end position="460"/>
    </location>
</feature>
<sequence>MAVVLSPLGPGVSVGKLPILSSGESVGKVQEQTRVYCESGFVGLAIDDAACPGREADIKPDLHWLLVTKSDGSFELQPVSAWYTFDRPTPDLEENDEGPGHEIEKSARNLAKNFLHSHMGEEGIKRDAQLRRQLERRWENMLERRAIRTGNWMDSSGKIRMQIQSDFRFSGDGVIPEVLNMLKSIKGVDTMQCLKELEALERMPWHKKAQLHHDVRRHPEQFQEAVAALDLNALDVNDGSFLSGVASNDTRRAEALQRKARQKKAKARKQVEDVEEVPETANTLKQLKSAKGEGLWDFEDAEEFSDDEQEEEDRNDRAEDTDTRVLAPEEIWESESEDDGGILSKQGQEMEELLKKHNRPGDADNASEDDEAVSEAPKAKAAKAKAKAVRGKTKMKGGEAAGDKVTETNATFQKAEVLAQQRPELVVPISATKEPPAGDESSNATSVRTDSRTTRADQTESKAVQKVQDTDDLRLKAITLLQKKGGSSYLGIVSAALGLKSLDTTFGQKALAVLKEVAEYEKMPGEARVAVLLKVEHWGHVAKGPAAPPEMAGKRRPWCYVDPSGNAVKDRASAQQVMTHSQEFYRTRLFTNVNASCWLPASKAPLQADFEVLRGCFGKPWK</sequence>
<feature type="region of interest" description="Disordered" evidence="2">
    <location>
        <begin position="302"/>
        <end position="402"/>
    </location>
</feature>
<feature type="coiled-coil region" evidence="1">
    <location>
        <begin position="246"/>
        <end position="277"/>
    </location>
</feature>
<evidence type="ECO:0000313" key="4">
    <source>
        <dbReference type="Proteomes" id="UP001642484"/>
    </source>
</evidence>
<evidence type="ECO:0000256" key="2">
    <source>
        <dbReference type="SAM" id="MobiDB-lite"/>
    </source>
</evidence>
<organism evidence="3 4">
    <name type="scientific">Durusdinium trenchii</name>
    <dbReference type="NCBI Taxonomy" id="1381693"/>
    <lineage>
        <taxon>Eukaryota</taxon>
        <taxon>Sar</taxon>
        <taxon>Alveolata</taxon>
        <taxon>Dinophyceae</taxon>
        <taxon>Suessiales</taxon>
        <taxon>Symbiodiniaceae</taxon>
        <taxon>Durusdinium</taxon>
    </lineage>
</organism>
<feature type="compositionally biased region" description="Acidic residues" evidence="2">
    <location>
        <begin position="302"/>
        <end position="313"/>
    </location>
</feature>
<comment type="caution">
    <text evidence="3">The sequence shown here is derived from an EMBL/GenBank/DDBJ whole genome shotgun (WGS) entry which is preliminary data.</text>
</comment>
<reference evidence="3 4" key="1">
    <citation type="submission" date="2024-02" db="EMBL/GenBank/DDBJ databases">
        <authorList>
            <person name="Chen Y."/>
            <person name="Shah S."/>
            <person name="Dougan E. K."/>
            <person name="Thang M."/>
            <person name="Chan C."/>
        </authorList>
    </citation>
    <scope>NUCLEOTIDE SEQUENCE [LARGE SCALE GENOMIC DNA]</scope>
</reference>
<name>A0ABP0JP22_9DINO</name>
<feature type="compositionally biased region" description="Basic and acidic residues" evidence="2">
    <location>
        <begin position="314"/>
        <end position="323"/>
    </location>
</feature>
<protein>
    <submittedName>
        <fullName evidence="3">Uncharacterized protein</fullName>
    </submittedName>
</protein>
<feature type="compositionally biased region" description="Acidic residues" evidence="2">
    <location>
        <begin position="330"/>
        <end position="340"/>
    </location>
</feature>
<gene>
    <name evidence="3" type="ORF">CCMP2556_LOCUS12409</name>
</gene>
<feature type="compositionally biased region" description="Basic residues" evidence="2">
    <location>
        <begin position="380"/>
        <end position="395"/>
    </location>
</feature>
<feature type="compositionally biased region" description="Basic and acidic residues" evidence="2">
    <location>
        <begin position="352"/>
        <end position="362"/>
    </location>
</feature>
<feature type="region of interest" description="Disordered" evidence="2">
    <location>
        <begin position="430"/>
        <end position="465"/>
    </location>
</feature>